<keyword evidence="2" id="KW-1185">Reference proteome</keyword>
<protein>
    <submittedName>
        <fullName evidence="1">Uncharacterized protein</fullName>
    </submittedName>
</protein>
<dbReference type="Proteomes" id="UP001470230">
    <property type="component" value="Unassembled WGS sequence"/>
</dbReference>
<evidence type="ECO:0000313" key="1">
    <source>
        <dbReference type="EMBL" id="KAK8843104.1"/>
    </source>
</evidence>
<name>A0ABR2HA42_9EUKA</name>
<sequence length="169" mass="20241">MELQYGWLYYVKDNDICRLDKGFGDPILTMTKFLAMGSCDPKKQDFDKWYEKAKEERKRKMRKLEADLEKDSVWIEYVDWVEDDIITEDGHDRGNGGWVTITLEIGEEYIVKRRRYKLTNETVIGISTNILSNFNKYFMEFQQIFYGISTNILSNFSKYSMQFQNHFQI</sequence>
<reference evidence="1 2" key="1">
    <citation type="submission" date="2024-04" db="EMBL/GenBank/DDBJ databases">
        <title>Tritrichomonas musculus Genome.</title>
        <authorList>
            <person name="Alves-Ferreira E."/>
            <person name="Grigg M."/>
            <person name="Lorenzi H."/>
            <person name="Galac M."/>
        </authorList>
    </citation>
    <scope>NUCLEOTIDE SEQUENCE [LARGE SCALE GENOMIC DNA]</scope>
    <source>
        <strain evidence="1 2">EAF2021</strain>
    </source>
</reference>
<comment type="caution">
    <text evidence="1">The sequence shown here is derived from an EMBL/GenBank/DDBJ whole genome shotgun (WGS) entry which is preliminary data.</text>
</comment>
<organism evidence="1 2">
    <name type="scientific">Tritrichomonas musculus</name>
    <dbReference type="NCBI Taxonomy" id="1915356"/>
    <lineage>
        <taxon>Eukaryota</taxon>
        <taxon>Metamonada</taxon>
        <taxon>Parabasalia</taxon>
        <taxon>Tritrichomonadida</taxon>
        <taxon>Tritrichomonadidae</taxon>
        <taxon>Tritrichomonas</taxon>
    </lineage>
</organism>
<evidence type="ECO:0000313" key="2">
    <source>
        <dbReference type="Proteomes" id="UP001470230"/>
    </source>
</evidence>
<dbReference type="EMBL" id="JAPFFF010000036">
    <property type="protein sequence ID" value="KAK8843104.1"/>
    <property type="molecule type" value="Genomic_DNA"/>
</dbReference>
<gene>
    <name evidence="1" type="ORF">M9Y10_025295</name>
</gene>
<accession>A0ABR2HA42</accession>
<proteinExistence type="predicted"/>